<evidence type="ECO:0000313" key="2">
    <source>
        <dbReference type="EMBL" id="CAF5159764.1"/>
    </source>
</evidence>
<dbReference type="Proteomes" id="UP000681720">
    <property type="component" value="Unassembled WGS sequence"/>
</dbReference>
<organism evidence="3 4">
    <name type="scientific">Rotaria magnacalcarata</name>
    <dbReference type="NCBI Taxonomy" id="392030"/>
    <lineage>
        <taxon>Eukaryota</taxon>
        <taxon>Metazoa</taxon>
        <taxon>Spiralia</taxon>
        <taxon>Gnathifera</taxon>
        <taxon>Rotifera</taxon>
        <taxon>Eurotatoria</taxon>
        <taxon>Bdelloidea</taxon>
        <taxon>Philodinida</taxon>
        <taxon>Philodinidae</taxon>
        <taxon>Rotaria</taxon>
    </lineage>
</organism>
<dbReference type="AlphaFoldDB" id="A0A8S3JTQ4"/>
<feature type="compositionally biased region" description="Basic residues" evidence="1">
    <location>
        <begin position="74"/>
        <end position="84"/>
    </location>
</feature>
<comment type="caution">
    <text evidence="3">The sequence shown here is derived from an EMBL/GenBank/DDBJ whole genome shotgun (WGS) entry which is preliminary data.</text>
</comment>
<feature type="region of interest" description="Disordered" evidence="1">
    <location>
        <begin position="62"/>
        <end position="84"/>
    </location>
</feature>
<evidence type="ECO:0000256" key="1">
    <source>
        <dbReference type="SAM" id="MobiDB-lite"/>
    </source>
</evidence>
<evidence type="ECO:0000313" key="4">
    <source>
        <dbReference type="Proteomes" id="UP000681720"/>
    </source>
</evidence>
<dbReference type="EMBL" id="CAJOBJ010370720">
    <property type="protein sequence ID" value="CAF5223277.1"/>
    <property type="molecule type" value="Genomic_DNA"/>
</dbReference>
<name>A0A8S3JTQ4_9BILA</name>
<feature type="non-terminal residue" evidence="3">
    <location>
        <position position="1"/>
    </location>
</feature>
<gene>
    <name evidence="2" type="ORF">BYL167_LOCUS74233</name>
    <name evidence="3" type="ORF">GIL414_LOCUS85502</name>
</gene>
<accession>A0A8S3JTQ4</accession>
<proteinExistence type="predicted"/>
<evidence type="ECO:0000313" key="3">
    <source>
        <dbReference type="EMBL" id="CAF5223277.1"/>
    </source>
</evidence>
<dbReference type="EMBL" id="CAJOBH010264645">
    <property type="protein sequence ID" value="CAF5159764.1"/>
    <property type="molecule type" value="Genomic_DNA"/>
</dbReference>
<sequence>PLNSRGFFSHYGELFCSNECASQRNNPSINTKLIQQNKLHPDPGINLTSYTHTIQHIKMIPASRKKPDPQQQRTKIKYNKKSFM</sequence>
<reference evidence="3" key="1">
    <citation type="submission" date="2021-02" db="EMBL/GenBank/DDBJ databases">
        <authorList>
            <person name="Nowell W R."/>
        </authorList>
    </citation>
    <scope>NUCLEOTIDE SEQUENCE</scope>
</reference>
<protein>
    <submittedName>
        <fullName evidence="3">Uncharacterized protein</fullName>
    </submittedName>
</protein>
<dbReference type="Proteomes" id="UP000681967">
    <property type="component" value="Unassembled WGS sequence"/>
</dbReference>